<evidence type="ECO:0000313" key="11">
    <source>
        <dbReference type="Proteomes" id="UP000594688"/>
    </source>
</evidence>
<dbReference type="PANTHER" id="PTHR30604">
    <property type="entry name" value="PROTEIN TRANSPORT PROTEIN HOFQ"/>
    <property type="match status" value="1"/>
</dbReference>
<sequence length="479" mass="52024">MTRWNRLEYKLMKCGSLFGAVASILLLAVNPVWSMGNTGKNKAVVTSSSFIDACESIFEKNQTPLSLDFQEAPIEDVMQIISEVSGMNIVMAPEIQGNTTVMLNDVPWGLALDIVLDNAVLGRVCDENIIRVDTKESFRTAKDRGEMVTEMIRINYANLQEVATRVKALQTAAGTVTFNERTNTLVMMDTEEMIKDLIGVVRNLDIPTPQVQIASKIVQINRNFLQELGIQWGFSTITTRNPQFPNTIITTGAAAGSGVLSSGGGAGFDAAGLGGNGGINNGFMVDLATEQLPFLGLASSLLSRDGDHTLDVQLSAMERQGKSRTIANPKVSTADNKQAKIRQGERIPFQTFSQNEGVKTEFVDANLELLVTPHITADQKVYLQVTAQQNSPDFANTVGGAPRIDTREAVTEVLVVDGGTAILGGLHQRTQVENRRAIPYLADIPILGLLFKSNLERDTVDELLIFVTPSIIKAEQPNS</sequence>
<dbReference type="GO" id="GO:0009279">
    <property type="term" value="C:cell outer membrane"/>
    <property type="evidence" value="ECO:0007669"/>
    <property type="project" value="UniProtKB-SubCell"/>
</dbReference>
<feature type="domain" description="NolW-like" evidence="9">
    <location>
        <begin position="149"/>
        <end position="210"/>
    </location>
</feature>
<evidence type="ECO:0000256" key="6">
    <source>
        <dbReference type="ARBA" id="ARBA00023237"/>
    </source>
</evidence>
<keyword evidence="5" id="KW-0472">Membrane</keyword>
<evidence type="ECO:0000259" key="9">
    <source>
        <dbReference type="Pfam" id="PF03958"/>
    </source>
</evidence>
<organism evidence="10 11">
    <name type="scientific">Candidatus Nitronauta litoralis</name>
    <dbReference type="NCBI Taxonomy" id="2705533"/>
    <lineage>
        <taxon>Bacteria</taxon>
        <taxon>Pseudomonadati</taxon>
        <taxon>Nitrospinota/Tectimicrobiota group</taxon>
        <taxon>Nitrospinota</taxon>
        <taxon>Nitrospinia</taxon>
        <taxon>Nitrospinales</taxon>
        <taxon>Nitrospinaceae</taxon>
        <taxon>Candidatus Nitronauta</taxon>
    </lineage>
</organism>
<dbReference type="Pfam" id="PF00263">
    <property type="entry name" value="Secretin"/>
    <property type="match status" value="1"/>
</dbReference>
<feature type="domain" description="Type II/III secretion system secretin-like" evidence="8">
    <location>
        <begin position="316"/>
        <end position="473"/>
    </location>
</feature>
<accession>A0A7T0BW66</accession>
<protein>
    <submittedName>
        <fullName evidence="10">Type IV pilus secretin PilQ</fullName>
    </submittedName>
</protein>
<dbReference type="KEGG" id="nli:G3M70_09360"/>
<evidence type="ECO:0000256" key="5">
    <source>
        <dbReference type="ARBA" id="ARBA00023136"/>
    </source>
</evidence>
<keyword evidence="4" id="KW-0732">Signal</keyword>
<gene>
    <name evidence="10" type="primary">pilQ</name>
    <name evidence="10" type="ORF">G3M70_09360</name>
</gene>
<keyword evidence="6" id="KW-0998">Cell outer membrane</keyword>
<dbReference type="GO" id="GO:0009306">
    <property type="term" value="P:protein secretion"/>
    <property type="evidence" value="ECO:0007669"/>
    <property type="project" value="InterPro"/>
</dbReference>
<dbReference type="PRINTS" id="PR00811">
    <property type="entry name" value="BCTERIALGSPD"/>
</dbReference>
<dbReference type="PROSITE" id="PS00875">
    <property type="entry name" value="T2SP_D"/>
    <property type="match status" value="1"/>
</dbReference>
<dbReference type="InterPro" id="IPR001775">
    <property type="entry name" value="GspD/PilQ"/>
</dbReference>
<keyword evidence="3 7" id="KW-0813">Transport</keyword>
<dbReference type="Gene3D" id="3.30.1370.130">
    <property type="match status" value="1"/>
</dbReference>
<dbReference type="PANTHER" id="PTHR30604:SF1">
    <property type="entry name" value="DNA UTILIZATION PROTEIN HOFQ"/>
    <property type="match status" value="1"/>
</dbReference>
<comment type="subcellular location">
    <subcellularLocation>
        <location evidence="1 7">Cell outer membrane</location>
    </subcellularLocation>
</comment>
<dbReference type="Proteomes" id="UP000594688">
    <property type="component" value="Chromosome"/>
</dbReference>
<evidence type="ECO:0000259" key="8">
    <source>
        <dbReference type="Pfam" id="PF00263"/>
    </source>
</evidence>
<dbReference type="InterPro" id="IPR005644">
    <property type="entry name" value="NolW-like"/>
</dbReference>
<evidence type="ECO:0000313" key="10">
    <source>
        <dbReference type="EMBL" id="QPJ62065.1"/>
    </source>
</evidence>
<dbReference type="InterPro" id="IPR013355">
    <property type="entry name" value="Pilus_4_PilQ"/>
</dbReference>
<reference evidence="10 11" key="1">
    <citation type="submission" date="2020-02" db="EMBL/GenBank/DDBJ databases">
        <title>Genomic and physiological characterization of two novel Nitrospinaceae genera.</title>
        <authorList>
            <person name="Mueller A.J."/>
            <person name="Jung M.-Y."/>
            <person name="Strachan C.R."/>
            <person name="Herbold C.W."/>
            <person name="Kirkegaard R.H."/>
            <person name="Daims H."/>
        </authorList>
    </citation>
    <scope>NUCLEOTIDE SEQUENCE [LARGE SCALE GENOMIC DNA]</scope>
    <source>
        <strain evidence="10">EB</strain>
    </source>
</reference>
<comment type="similarity">
    <text evidence="2">Belongs to the bacterial secretin family. PilQ subfamily.</text>
</comment>
<proteinExistence type="inferred from homology"/>
<name>A0A7T0BW66_9BACT</name>
<dbReference type="InterPro" id="IPR038591">
    <property type="entry name" value="NolW-like_sf"/>
</dbReference>
<evidence type="ECO:0000256" key="3">
    <source>
        <dbReference type="ARBA" id="ARBA00022448"/>
    </source>
</evidence>
<evidence type="ECO:0000256" key="7">
    <source>
        <dbReference type="RuleBase" id="RU004004"/>
    </source>
</evidence>
<evidence type="ECO:0000256" key="4">
    <source>
        <dbReference type="ARBA" id="ARBA00022729"/>
    </source>
</evidence>
<dbReference type="Pfam" id="PF03958">
    <property type="entry name" value="Secretin_N"/>
    <property type="match status" value="1"/>
</dbReference>
<evidence type="ECO:0000256" key="2">
    <source>
        <dbReference type="ARBA" id="ARBA00006304"/>
    </source>
</evidence>
<dbReference type="NCBIfam" id="TIGR02515">
    <property type="entry name" value="IV_pilus_PilQ"/>
    <property type="match status" value="1"/>
</dbReference>
<evidence type="ECO:0000256" key="1">
    <source>
        <dbReference type="ARBA" id="ARBA00004442"/>
    </source>
</evidence>
<dbReference type="InterPro" id="IPR004845">
    <property type="entry name" value="T2SS_GspD_CS"/>
</dbReference>
<dbReference type="EMBL" id="CP048685">
    <property type="protein sequence ID" value="QPJ62065.1"/>
    <property type="molecule type" value="Genomic_DNA"/>
</dbReference>
<dbReference type="AlphaFoldDB" id="A0A7T0BW66"/>
<dbReference type="Gene3D" id="3.30.1370.120">
    <property type="match status" value="1"/>
</dbReference>
<dbReference type="InterPro" id="IPR051808">
    <property type="entry name" value="Type_IV_pilus_biogenesis"/>
</dbReference>
<dbReference type="InterPro" id="IPR004846">
    <property type="entry name" value="T2SS/T3SS_dom"/>
</dbReference>